<dbReference type="GO" id="GO:0003924">
    <property type="term" value="F:GTPase activity"/>
    <property type="evidence" value="ECO:0007669"/>
    <property type="project" value="UniProtKB-UniRule"/>
</dbReference>
<evidence type="ECO:0000313" key="14">
    <source>
        <dbReference type="EMBL" id="TGL76592.1"/>
    </source>
</evidence>
<dbReference type="InterPro" id="IPR033720">
    <property type="entry name" value="EFTU_2"/>
</dbReference>
<evidence type="ECO:0000256" key="5">
    <source>
        <dbReference type="ARBA" id="ARBA00022801"/>
    </source>
</evidence>
<dbReference type="NCBIfam" id="TIGR00485">
    <property type="entry name" value="EF-Tu"/>
    <property type="match status" value="1"/>
</dbReference>
<dbReference type="Gene3D" id="2.40.30.10">
    <property type="entry name" value="Translation factors"/>
    <property type="match status" value="2"/>
</dbReference>
<sequence>MAKEKFDRSKPHLNIGTIGHVDHGKTTLTAAITTTLAKAIGGKNKAVAYDQIDNAPEEKARGITIATSHQEYETPNRHYAHVDCPGHADYVKNMITGAAQMDAAILVVSATDGAMPQTKEHILLARQVGVPYIVVYLNKADMLAADERDDMVEMVKEEIKDLLNKYNFPGDKTPFISGSALKALEGEDSDLGMKSILKLMEAVDTYVPNPTRIVDKPFLMPVEDVFSITGRGTVATGRVEQGVLKINDEIEIVGIRDTSKSVVTGIEMFRKLLDQAEAGDNIGALLRGTKKEDIERGQVLAKPGTITPHKKFKAEVYVLTKDEGGRHTPFFNNYRPQFYFRTTDITGVCNLPGGMEMVMPGDNVTMSIELIHPIAMDQGLKFAIREGGRTIGSGVVAEIVE</sequence>
<proteinExistence type="inferred from homology"/>
<feature type="binding site" evidence="12">
    <location>
        <begin position="83"/>
        <end position="87"/>
    </location>
    <ligand>
        <name>GTP</name>
        <dbReference type="ChEBI" id="CHEBI:37565"/>
    </ligand>
</feature>
<dbReference type="NCBIfam" id="NF009373">
    <property type="entry name" value="PRK12736.1"/>
    <property type="match status" value="1"/>
</dbReference>
<feature type="binding site" evidence="12">
    <location>
        <begin position="138"/>
        <end position="141"/>
    </location>
    <ligand>
        <name>GTP</name>
        <dbReference type="ChEBI" id="CHEBI:37565"/>
    </ligand>
</feature>
<dbReference type="RefSeq" id="WP_015678070.1">
    <property type="nucleotide sequence ID" value="NZ_RQGH01000005.1"/>
</dbReference>
<evidence type="ECO:0000256" key="6">
    <source>
        <dbReference type="ARBA" id="ARBA00022917"/>
    </source>
</evidence>
<organism evidence="14 15">
    <name type="scientific">Leptospira jelokensis</name>
    <dbReference type="NCBI Taxonomy" id="2484931"/>
    <lineage>
        <taxon>Bacteria</taxon>
        <taxon>Pseudomonadati</taxon>
        <taxon>Spirochaetota</taxon>
        <taxon>Spirochaetia</taxon>
        <taxon>Leptospirales</taxon>
        <taxon>Leptospiraceae</taxon>
        <taxon>Leptospira</taxon>
    </lineage>
</organism>
<dbReference type="InterPro" id="IPR027417">
    <property type="entry name" value="P-loop_NTPase"/>
</dbReference>
<dbReference type="PRINTS" id="PR00315">
    <property type="entry name" value="ELONGATNFCT"/>
</dbReference>
<evidence type="ECO:0000256" key="3">
    <source>
        <dbReference type="ARBA" id="ARBA00022741"/>
    </source>
</evidence>
<reference evidence="14" key="1">
    <citation type="journal article" date="2019" name="PLoS Negl. Trop. Dis.">
        <title>Revisiting the worldwide diversity of Leptospira species in the environment.</title>
        <authorList>
            <person name="Vincent A.T."/>
            <person name="Schiettekatte O."/>
            <person name="Bourhy P."/>
            <person name="Veyrier F.J."/>
            <person name="Picardeau M."/>
        </authorList>
    </citation>
    <scope>NUCLEOTIDE SEQUENCE [LARGE SCALE GENOMIC DNA]</scope>
    <source>
        <strain evidence="14">201702451</strain>
    </source>
</reference>
<comment type="similarity">
    <text evidence="1 12">Belongs to the TRAFAC class translation factor GTPase superfamily. Classic translation factor GTPase family. EF-Tu/EF-1A subfamily.</text>
</comment>
<dbReference type="Pfam" id="PF03144">
    <property type="entry name" value="GTP_EFTU_D2"/>
    <property type="match status" value="1"/>
</dbReference>
<dbReference type="GO" id="GO:0000287">
    <property type="term" value="F:magnesium ion binding"/>
    <property type="evidence" value="ECO:0007669"/>
    <property type="project" value="UniProtKB-UniRule"/>
</dbReference>
<keyword evidence="2 12" id="KW-0963">Cytoplasm</keyword>
<protein>
    <recommendedName>
        <fullName evidence="8 12">Elongation factor Tu</fullName>
        <shortName evidence="12">EF-Tu</shortName>
        <ecNumber evidence="12">3.6.5.3</ecNumber>
    </recommendedName>
</protein>
<dbReference type="GO" id="GO:0005829">
    <property type="term" value="C:cytosol"/>
    <property type="evidence" value="ECO:0007669"/>
    <property type="project" value="TreeGrafter"/>
</dbReference>
<evidence type="ECO:0000256" key="4">
    <source>
        <dbReference type="ARBA" id="ARBA00022768"/>
    </source>
</evidence>
<evidence type="ECO:0000256" key="7">
    <source>
        <dbReference type="ARBA" id="ARBA00023134"/>
    </source>
</evidence>
<dbReference type="NCBIfam" id="NF009372">
    <property type="entry name" value="PRK12735.1"/>
    <property type="match status" value="1"/>
</dbReference>
<dbReference type="PANTHER" id="PTHR43721:SF22">
    <property type="entry name" value="ELONGATION FACTOR TU, MITOCHONDRIAL"/>
    <property type="match status" value="1"/>
</dbReference>
<evidence type="ECO:0000256" key="2">
    <source>
        <dbReference type="ARBA" id="ARBA00022490"/>
    </source>
</evidence>
<feature type="binding site" evidence="12">
    <location>
        <position position="26"/>
    </location>
    <ligand>
        <name>Mg(2+)</name>
        <dbReference type="ChEBI" id="CHEBI:18420"/>
    </ligand>
</feature>
<comment type="subunit">
    <text evidence="10">Monomer. Heterotetramer composed of two EF-Ts.EF-Tu dimer complexes.</text>
</comment>
<keyword evidence="12" id="KW-0479">Metal-binding</keyword>
<dbReference type="NCBIfam" id="TIGR00231">
    <property type="entry name" value="small_GTP"/>
    <property type="match status" value="1"/>
</dbReference>
<dbReference type="CDD" id="cd03707">
    <property type="entry name" value="EFTU_III"/>
    <property type="match status" value="1"/>
</dbReference>
<keyword evidence="7 12" id="KW-0342">GTP-binding</keyword>
<keyword evidence="4 12" id="KW-0251">Elongation factor</keyword>
<dbReference type="OrthoDB" id="9804504at2"/>
<dbReference type="CDD" id="cd03697">
    <property type="entry name" value="EFTU_II"/>
    <property type="match status" value="1"/>
</dbReference>
<keyword evidence="5 12" id="KW-0378">Hydrolase</keyword>
<dbReference type="GO" id="GO:0003746">
    <property type="term" value="F:translation elongation factor activity"/>
    <property type="evidence" value="ECO:0007669"/>
    <property type="project" value="UniProtKB-UniRule"/>
</dbReference>
<dbReference type="Proteomes" id="UP000297567">
    <property type="component" value="Unassembled WGS sequence"/>
</dbReference>
<name>A0A4Z0ZYG4_9LEPT</name>
<dbReference type="HAMAP" id="MF_00118_B">
    <property type="entry name" value="EF_Tu_B"/>
    <property type="match status" value="1"/>
</dbReference>
<dbReference type="PROSITE" id="PS00301">
    <property type="entry name" value="G_TR_1"/>
    <property type="match status" value="1"/>
</dbReference>
<dbReference type="InterPro" id="IPR005225">
    <property type="entry name" value="Small_GTP-bd"/>
</dbReference>
<dbReference type="CDD" id="cd01884">
    <property type="entry name" value="EF_Tu"/>
    <property type="match status" value="1"/>
</dbReference>
<dbReference type="Gene3D" id="3.40.50.300">
    <property type="entry name" value="P-loop containing nucleotide triphosphate hydrolases"/>
    <property type="match status" value="1"/>
</dbReference>
<dbReference type="InterPro" id="IPR000795">
    <property type="entry name" value="T_Tr_GTP-bd_dom"/>
</dbReference>
<dbReference type="NCBIfam" id="NF000766">
    <property type="entry name" value="PRK00049.1"/>
    <property type="match status" value="1"/>
</dbReference>
<feature type="domain" description="Tr-type G" evidence="13">
    <location>
        <begin position="10"/>
        <end position="211"/>
    </location>
</feature>
<dbReference type="InterPro" id="IPR050055">
    <property type="entry name" value="EF-Tu_GTPase"/>
</dbReference>
<dbReference type="InterPro" id="IPR031157">
    <property type="entry name" value="G_TR_CS"/>
</dbReference>
<comment type="subunit">
    <text evidence="11">(Microbial infection) Upon infection by bacteriophage Qbeta, part of the viral RNA-dependent RNA polymerase complex, the other subunits are the viral replicase catalytic subunit (AC P14647), host ribosomal protein S1 and EF-Ts.</text>
</comment>
<dbReference type="EMBL" id="RQGH01000005">
    <property type="protein sequence ID" value="TGL76592.1"/>
    <property type="molecule type" value="Genomic_DNA"/>
</dbReference>
<comment type="subcellular location">
    <subcellularLocation>
        <location evidence="12">Cytoplasm</location>
    </subcellularLocation>
</comment>
<comment type="function">
    <text evidence="12">GTP hydrolase that promotes the GTP-dependent binding of aminoacyl-tRNA to the A-site of ribosomes during protein biosynthesis.</text>
</comment>
<dbReference type="SUPFAM" id="SSF50447">
    <property type="entry name" value="Translation proteins"/>
    <property type="match status" value="1"/>
</dbReference>
<dbReference type="SUPFAM" id="SSF50465">
    <property type="entry name" value="EF-Tu/eEF-1alpha/eIF2-gamma C-terminal domain"/>
    <property type="match status" value="1"/>
</dbReference>
<dbReference type="EC" id="3.6.5.3" evidence="12"/>
<dbReference type="SUPFAM" id="SSF52540">
    <property type="entry name" value="P-loop containing nucleoside triphosphate hydrolases"/>
    <property type="match status" value="1"/>
</dbReference>
<evidence type="ECO:0000256" key="8">
    <source>
        <dbReference type="ARBA" id="ARBA00029554"/>
    </source>
</evidence>
<dbReference type="AlphaFoldDB" id="A0A4Z0ZYG4"/>
<accession>A0A4Z0ZYG4</accession>
<feature type="binding site" evidence="12">
    <location>
        <begin position="19"/>
        <end position="26"/>
    </location>
    <ligand>
        <name>GTP</name>
        <dbReference type="ChEBI" id="CHEBI:37565"/>
    </ligand>
</feature>
<keyword evidence="6 12" id="KW-0648">Protein biosynthesis</keyword>
<evidence type="ECO:0000256" key="12">
    <source>
        <dbReference type="HAMAP-Rule" id="MF_00118"/>
    </source>
</evidence>
<dbReference type="FunFam" id="2.40.30.10:FF:000001">
    <property type="entry name" value="Elongation factor Tu"/>
    <property type="match status" value="1"/>
</dbReference>
<dbReference type="FunFam" id="3.40.50.300:FF:000003">
    <property type="entry name" value="Elongation factor Tu"/>
    <property type="match status" value="1"/>
</dbReference>
<keyword evidence="3 12" id="KW-0547">Nucleotide-binding</keyword>
<evidence type="ECO:0000256" key="1">
    <source>
        <dbReference type="ARBA" id="ARBA00007249"/>
    </source>
</evidence>
<dbReference type="InterPro" id="IPR004161">
    <property type="entry name" value="EFTu-like_2"/>
</dbReference>
<dbReference type="InterPro" id="IPR009001">
    <property type="entry name" value="Transl_elong_EF1A/Init_IF2_C"/>
</dbReference>
<comment type="function">
    <text evidence="9">May play an important regulatory role in cell growth and in the bacterial response to nutrient deprivation.</text>
</comment>
<dbReference type="InterPro" id="IPR009000">
    <property type="entry name" value="Transl_B-barrel_sf"/>
</dbReference>
<dbReference type="InterPro" id="IPR004541">
    <property type="entry name" value="Transl_elong_EFTu/EF1A_bac/org"/>
</dbReference>
<dbReference type="InterPro" id="IPR041709">
    <property type="entry name" value="EF-Tu_GTP-bd"/>
</dbReference>
<dbReference type="Pfam" id="PF03143">
    <property type="entry name" value="GTP_EFTU_D3"/>
    <property type="match status" value="1"/>
</dbReference>
<comment type="caution">
    <text evidence="14">The sequence shown here is derived from an EMBL/GenBank/DDBJ whole genome shotgun (WGS) entry which is preliminary data.</text>
</comment>
<dbReference type="PANTHER" id="PTHR43721">
    <property type="entry name" value="ELONGATION FACTOR TU-RELATED"/>
    <property type="match status" value="1"/>
</dbReference>
<comment type="catalytic activity">
    <reaction evidence="12">
        <text>GTP + H2O = GDP + phosphate + H(+)</text>
        <dbReference type="Rhea" id="RHEA:19669"/>
        <dbReference type="ChEBI" id="CHEBI:15377"/>
        <dbReference type="ChEBI" id="CHEBI:15378"/>
        <dbReference type="ChEBI" id="CHEBI:37565"/>
        <dbReference type="ChEBI" id="CHEBI:43474"/>
        <dbReference type="ChEBI" id="CHEBI:58189"/>
        <dbReference type="EC" id="3.6.5.3"/>
    </reaction>
</comment>
<evidence type="ECO:0000259" key="13">
    <source>
        <dbReference type="PROSITE" id="PS51722"/>
    </source>
</evidence>
<keyword evidence="15" id="KW-1185">Reference proteome</keyword>
<evidence type="ECO:0000256" key="9">
    <source>
        <dbReference type="ARBA" id="ARBA00058140"/>
    </source>
</evidence>
<gene>
    <name evidence="12 14" type="primary">tuf</name>
    <name evidence="14" type="ORF">EHQ62_00800</name>
</gene>
<keyword evidence="12" id="KW-0460">Magnesium</keyword>
<evidence type="ECO:0000256" key="10">
    <source>
        <dbReference type="ARBA" id="ARBA00063778"/>
    </source>
</evidence>
<dbReference type="GO" id="GO:0005525">
    <property type="term" value="F:GTP binding"/>
    <property type="evidence" value="ECO:0007669"/>
    <property type="project" value="UniProtKB-UniRule"/>
</dbReference>
<evidence type="ECO:0000256" key="11">
    <source>
        <dbReference type="ARBA" id="ARBA00064283"/>
    </source>
</evidence>
<dbReference type="Pfam" id="PF00009">
    <property type="entry name" value="GTP_EFTU"/>
    <property type="match status" value="1"/>
</dbReference>
<evidence type="ECO:0000313" key="15">
    <source>
        <dbReference type="Proteomes" id="UP000297567"/>
    </source>
</evidence>
<dbReference type="PROSITE" id="PS51722">
    <property type="entry name" value="G_TR_2"/>
    <property type="match status" value="1"/>
</dbReference>
<dbReference type="InterPro" id="IPR004160">
    <property type="entry name" value="Transl_elong_EFTu/EF1A_C"/>
</dbReference>